<evidence type="ECO:0000313" key="8">
    <source>
        <dbReference type="EnsemblPlants" id="PNT70173"/>
    </source>
</evidence>
<evidence type="ECO:0000256" key="2">
    <source>
        <dbReference type="ARBA" id="ARBA00022801"/>
    </source>
</evidence>
<dbReference type="STRING" id="15368.A0A2K2D7D6"/>
<dbReference type="InParanoid" id="A0A2K2D7D6"/>
<reference evidence="8" key="3">
    <citation type="submission" date="2018-08" db="UniProtKB">
        <authorList>
            <consortium name="EnsemblPlants"/>
        </authorList>
    </citation>
    <scope>IDENTIFICATION</scope>
    <source>
        <strain evidence="8">cv. Bd21</strain>
    </source>
</reference>
<evidence type="ECO:0000313" key="9">
    <source>
        <dbReference type="Proteomes" id="UP000008810"/>
    </source>
</evidence>
<dbReference type="OrthoDB" id="420076at2759"/>
<dbReference type="EMBL" id="CM000881">
    <property type="protein sequence ID" value="PNT70173.1"/>
    <property type="molecule type" value="Genomic_DNA"/>
</dbReference>
<dbReference type="AlphaFoldDB" id="A0A2K2D7D6"/>
<dbReference type="InterPro" id="IPR036457">
    <property type="entry name" value="PPM-type-like_dom_sf"/>
</dbReference>
<feature type="domain" description="PPM-type phosphatase" evidence="6">
    <location>
        <begin position="11"/>
        <end position="243"/>
    </location>
</feature>
<keyword evidence="9" id="KW-1185">Reference proteome</keyword>
<reference evidence="7 8" key="1">
    <citation type="journal article" date="2010" name="Nature">
        <title>Genome sequencing and analysis of the model grass Brachypodium distachyon.</title>
        <authorList>
            <consortium name="International Brachypodium Initiative"/>
        </authorList>
    </citation>
    <scope>NUCLEOTIDE SEQUENCE [LARGE SCALE GENOMIC DNA]</scope>
    <source>
        <strain evidence="7 8">Bd21</strain>
    </source>
</reference>
<reference evidence="7" key="2">
    <citation type="submission" date="2017-06" db="EMBL/GenBank/DDBJ databases">
        <title>WGS assembly of Brachypodium distachyon.</title>
        <authorList>
            <consortium name="The International Brachypodium Initiative"/>
            <person name="Lucas S."/>
            <person name="Harmon-Smith M."/>
            <person name="Lail K."/>
            <person name="Tice H."/>
            <person name="Grimwood J."/>
            <person name="Bruce D."/>
            <person name="Barry K."/>
            <person name="Shu S."/>
            <person name="Lindquist E."/>
            <person name="Wang M."/>
            <person name="Pitluck S."/>
            <person name="Vogel J.P."/>
            <person name="Garvin D.F."/>
            <person name="Mockler T.C."/>
            <person name="Schmutz J."/>
            <person name="Rokhsar D."/>
            <person name="Bevan M.W."/>
        </authorList>
    </citation>
    <scope>NUCLEOTIDE SEQUENCE</scope>
    <source>
        <strain evidence="7">Bd21</strain>
    </source>
</reference>
<proteinExistence type="predicted"/>
<dbReference type="InterPro" id="IPR001932">
    <property type="entry name" value="PPM-type_phosphatase-like_dom"/>
</dbReference>
<keyword evidence="3" id="KW-0904">Protein phosphatase</keyword>
<comment type="catalytic activity">
    <reaction evidence="5">
        <text>O-phospho-L-threonyl-[protein] + H2O = L-threonyl-[protein] + phosphate</text>
        <dbReference type="Rhea" id="RHEA:47004"/>
        <dbReference type="Rhea" id="RHEA-COMP:11060"/>
        <dbReference type="Rhea" id="RHEA-COMP:11605"/>
        <dbReference type="ChEBI" id="CHEBI:15377"/>
        <dbReference type="ChEBI" id="CHEBI:30013"/>
        <dbReference type="ChEBI" id="CHEBI:43474"/>
        <dbReference type="ChEBI" id="CHEBI:61977"/>
        <dbReference type="EC" id="3.1.3.16"/>
    </reaction>
</comment>
<dbReference type="Gramene" id="PNT70173">
    <property type="protein sequence ID" value="PNT70173"/>
    <property type="gene ID" value="BRADI_2g07145v3"/>
</dbReference>
<evidence type="ECO:0000256" key="1">
    <source>
        <dbReference type="ARBA" id="ARBA00013081"/>
    </source>
</evidence>
<evidence type="ECO:0000313" key="7">
    <source>
        <dbReference type="EMBL" id="PNT70173.1"/>
    </source>
</evidence>
<dbReference type="Pfam" id="PF00481">
    <property type="entry name" value="PP2C"/>
    <property type="match status" value="2"/>
</dbReference>
<dbReference type="PROSITE" id="PS51746">
    <property type="entry name" value="PPM_2"/>
    <property type="match status" value="1"/>
</dbReference>
<organism evidence="7">
    <name type="scientific">Brachypodium distachyon</name>
    <name type="common">Purple false brome</name>
    <name type="synonym">Trachynia distachya</name>
    <dbReference type="NCBI Taxonomy" id="15368"/>
    <lineage>
        <taxon>Eukaryota</taxon>
        <taxon>Viridiplantae</taxon>
        <taxon>Streptophyta</taxon>
        <taxon>Embryophyta</taxon>
        <taxon>Tracheophyta</taxon>
        <taxon>Spermatophyta</taxon>
        <taxon>Magnoliopsida</taxon>
        <taxon>Liliopsida</taxon>
        <taxon>Poales</taxon>
        <taxon>Poaceae</taxon>
        <taxon>BOP clade</taxon>
        <taxon>Pooideae</taxon>
        <taxon>Stipodae</taxon>
        <taxon>Brachypodieae</taxon>
        <taxon>Brachypodium</taxon>
    </lineage>
</organism>
<evidence type="ECO:0000259" key="6">
    <source>
        <dbReference type="PROSITE" id="PS51746"/>
    </source>
</evidence>
<dbReference type="InterPro" id="IPR015655">
    <property type="entry name" value="PP2C"/>
</dbReference>
<feature type="non-terminal residue" evidence="7">
    <location>
        <position position="1"/>
    </location>
</feature>
<comment type="catalytic activity">
    <reaction evidence="4">
        <text>O-phospho-L-seryl-[protein] + H2O = L-seryl-[protein] + phosphate</text>
        <dbReference type="Rhea" id="RHEA:20629"/>
        <dbReference type="Rhea" id="RHEA-COMP:9863"/>
        <dbReference type="Rhea" id="RHEA-COMP:11604"/>
        <dbReference type="ChEBI" id="CHEBI:15377"/>
        <dbReference type="ChEBI" id="CHEBI:29999"/>
        <dbReference type="ChEBI" id="CHEBI:43474"/>
        <dbReference type="ChEBI" id="CHEBI:83421"/>
        <dbReference type="EC" id="3.1.3.16"/>
    </reaction>
</comment>
<keyword evidence="2" id="KW-0378">Hydrolase</keyword>
<dbReference type="Gene3D" id="3.60.40.10">
    <property type="entry name" value="PPM-type phosphatase domain"/>
    <property type="match status" value="2"/>
</dbReference>
<dbReference type="SMART" id="SM00332">
    <property type="entry name" value="PP2Cc"/>
    <property type="match status" value="1"/>
</dbReference>
<dbReference type="EC" id="3.1.3.16" evidence="1"/>
<accession>A0A2K2D7D6</accession>
<dbReference type="SUPFAM" id="SSF81606">
    <property type="entry name" value="PP2C-like"/>
    <property type="match status" value="1"/>
</dbReference>
<name>A0A2K2D7D6_BRADI</name>
<gene>
    <name evidence="7" type="ORF">BRADI_2g07145v3</name>
</gene>
<evidence type="ECO:0000256" key="3">
    <source>
        <dbReference type="ARBA" id="ARBA00022912"/>
    </source>
</evidence>
<dbReference type="GO" id="GO:1902531">
    <property type="term" value="P:regulation of intracellular signal transduction"/>
    <property type="evidence" value="ECO:0000318"/>
    <property type="project" value="GO_Central"/>
</dbReference>
<sequence length="259" mass="27378">AWGACPALDLSYGLASRTGGALAAAAPSFTALSPALGLDYFGVFDGGRSDSDGACCRHLKERLHGAVAQQVERELLAEAPRFLIQGGVEGWWRTTMAEAFRAVDQELVGVDVGARALVAQVLKDYIVLANRGVSRAVLCRGGVAVQLTASEHYRGLEVTAVARDPRDEFLILATAGLWNHVSPAAACALVAQRLRATARATRPTTPWLARVGSRGTPAVLAEELAEHAGSEGEGTVSVVVVLFRDFWADPTAAAPHRNR</sequence>
<dbReference type="PANTHER" id="PTHR47992">
    <property type="entry name" value="PROTEIN PHOSPHATASE"/>
    <property type="match status" value="1"/>
</dbReference>
<evidence type="ECO:0000256" key="5">
    <source>
        <dbReference type="ARBA" id="ARBA00048336"/>
    </source>
</evidence>
<dbReference type="GO" id="GO:0004722">
    <property type="term" value="F:protein serine/threonine phosphatase activity"/>
    <property type="evidence" value="ECO:0000318"/>
    <property type="project" value="GO_Central"/>
</dbReference>
<dbReference type="EnsemblPlants" id="PNT70173">
    <property type="protein sequence ID" value="PNT70173"/>
    <property type="gene ID" value="BRADI_2g07145v3"/>
</dbReference>
<dbReference type="Proteomes" id="UP000008810">
    <property type="component" value="Chromosome 2"/>
</dbReference>
<dbReference type="CDD" id="cd00143">
    <property type="entry name" value="PP2Cc"/>
    <property type="match status" value="1"/>
</dbReference>
<dbReference type="GO" id="GO:0005634">
    <property type="term" value="C:nucleus"/>
    <property type="evidence" value="ECO:0000318"/>
    <property type="project" value="GO_Central"/>
</dbReference>
<protein>
    <recommendedName>
        <fullName evidence="1">protein-serine/threonine phosphatase</fullName>
        <ecNumber evidence="1">3.1.3.16</ecNumber>
    </recommendedName>
</protein>
<evidence type="ECO:0000256" key="4">
    <source>
        <dbReference type="ARBA" id="ARBA00047761"/>
    </source>
</evidence>